<evidence type="ECO:0000313" key="3">
    <source>
        <dbReference type="Proteomes" id="UP000078546"/>
    </source>
</evidence>
<dbReference type="AlphaFoldDB" id="A0A1A8X8N5"/>
<keyword evidence="1" id="KW-0812">Transmembrane</keyword>
<dbReference type="Pfam" id="PF05795">
    <property type="entry name" value="Plasmodium_Vir"/>
    <property type="match status" value="1"/>
</dbReference>
<sequence>MTPLSKEQIYEKLFTLDVKFPNEHYADFANVSKSSDPVLQNIALLLTEHFTNIRIFNKIHNKPNHYCDLLNKWLNEKELLYTCAGKCEKNKNLWDNHIEGLWNSLSNVEVDIVGDTEEDVRKEKQNWCERSRLSVRGSFPQKWIPKSCSNSISDICSEISPPNADVPSSISIIPLSLGYALLGIILISIFLYKFTSIGPSIKGYLKKKRLFSQNVNEGDTEQLENYYDNMNIQFQNRLNSVFYQSM</sequence>
<evidence type="ECO:0000313" key="2">
    <source>
        <dbReference type="EMBL" id="SBT01605.1"/>
    </source>
</evidence>
<keyword evidence="1" id="KW-0472">Membrane</keyword>
<dbReference type="InterPro" id="IPR008780">
    <property type="entry name" value="Plasmodium_Vir"/>
</dbReference>
<keyword evidence="1" id="KW-1133">Transmembrane helix</keyword>
<evidence type="ECO:0000256" key="1">
    <source>
        <dbReference type="SAM" id="Phobius"/>
    </source>
</evidence>
<organism evidence="2 3">
    <name type="scientific">Plasmodium ovale curtisi</name>
    <dbReference type="NCBI Taxonomy" id="864141"/>
    <lineage>
        <taxon>Eukaryota</taxon>
        <taxon>Sar</taxon>
        <taxon>Alveolata</taxon>
        <taxon>Apicomplexa</taxon>
        <taxon>Aconoidasida</taxon>
        <taxon>Haemosporida</taxon>
        <taxon>Plasmodiidae</taxon>
        <taxon>Plasmodium</taxon>
        <taxon>Plasmodium (Plasmodium)</taxon>
    </lineage>
</organism>
<reference evidence="3" key="1">
    <citation type="submission" date="2016-05" db="EMBL/GenBank/DDBJ databases">
        <authorList>
            <person name="Naeem Raeece"/>
        </authorList>
    </citation>
    <scope>NUCLEOTIDE SEQUENCE [LARGE SCALE GENOMIC DNA]</scope>
</reference>
<protein>
    <submittedName>
        <fullName evidence="2">PIR Superfamily Protein</fullName>
    </submittedName>
</protein>
<proteinExistence type="predicted"/>
<gene>
    <name evidence="2" type="ORF">POVCU1_068130</name>
</gene>
<name>A0A1A8X8N5_PLAOA</name>
<dbReference type="EMBL" id="FLQV01002607">
    <property type="protein sequence ID" value="SBT01605.1"/>
    <property type="molecule type" value="Genomic_DNA"/>
</dbReference>
<dbReference type="Proteomes" id="UP000078546">
    <property type="component" value="Unassembled WGS sequence"/>
</dbReference>
<feature type="transmembrane region" description="Helical" evidence="1">
    <location>
        <begin position="172"/>
        <end position="192"/>
    </location>
</feature>
<accession>A0A1A8X8N5</accession>